<sequence>ELNRSEVRQVCVALHTKLQWDKEGRQQWGKRLNADQFHLSDYQKVVFANSYKAARNESRPIDYLRMSKSCHFTAFAGKPDVLQSMESAVIAEMRLALEEQRKIDGGMEVTSSADWKKELLKAKEQRKTLSEMNAKIAALELQLKCSQSLAVEFRAQKMRGDEENAQLCQDAQVETTSRGYNDSRGTKLNTVCTLFKLMKSEYVHLDRSWR</sequence>
<organism evidence="2 3">
    <name type="scientific">Phytophthora megakarya</name>
    <dbReference type="NCBI Taxonomy" id="4795"/>
    <lineage>
        <taxon>Eukaryota</taxon>
        <taxon>Sar</taxon>
        <taxon>Stramenopiles</taxon>
        <taxon>Oomycota</taxon>
        <taxon>Peronosporomycetes</taxon>
        <taxon>Peronosporales</taxon>
        <taxon>Peronosporaceae</taxon>
        <taxon>Phytophthora</taxon>
    </lineage>
</organism>
<accession>A0A225UC18</accession>
<feature type="non-terminal residue" evidence="2">
    <location>
        <position position="1"/>
    </location>
</feature>
<comment type="caution">
    <text evidence="2">The sequence shown here is derived from an EMBL/GenBank/DDBJ whole genome shotgun (WGS) entry which is preliminary data.</text>
</comment>
<keyword evidence="1" id="KW-0175">Coiled coil</keyword>
<keyword evidence="3" id="KW-1185">Reference proteome</keyword>
<proteinExistence type="predicted"/>
<dbReference type="EMBL" id="NBNE01022626">
    <property type="protein sequence ID" value="OWY90548.1"/>
    <property type="molecule type" value="Genomic_DNA"/>
</dbReference>
<evidence type="ECO:0000313" key="2">
    <source>
        <dbReference type="EMBL" id="OWY90548.1"/>
    </source>
</evidence>
<gene>
    <name evidence="2" type="ORF">PHMEG_00041277</name>
</gene>
<name>A0A225UC18_9STRA</name>
<evidence type="ECO:0000256" key="1">
    <source>
        <dbReference type="SAM" id="Coils"/>
    </source>
</evidence>
<reference evidence="3" key="1">
    <citation type="submission" date="2017-03" db="EMBL/GenBank/DDBJ databases">
        <title>Phytopthora megakarya and P. palmivora, two closely related causual agents of cacao black pod achieved similar genome size and gene model numbers by different mechanisms.</title>
        <authorList>
            <person name="Ali S."/>
            <person name="Shao J."/>
            <person name="Larry D.J."/>
            <person name="Kronmiller B."/>
            <person name="Shen D."/>
            <person name="Strem M.D."/>
            <person name="Melnick R.L."/>
            <person name="Guiltinan M.J."/>
            <person name="Tyler B.M."/>
            <person name="Meinhardt L.W."/>
            <person name="Bailey B.A."/>
        </authorList>
    </citation>
    <scope>NUCLEOTIDE SEQUENCE [LARGE SCALE GENOMIC DNA]</scope>
    <source>
        <strain evidence="3">zdho120</strain>
    </source>
</reference>
<protein>
    <submittedName>
        <fullName evidence="2">Uncharacterized protein</fullName>
    </submittedName>
</protein>
<evidence type="ECO:0000313" key="3">
    <source>
        <dbReference type="Proteomes" id="UP000198211"/>
    </source>
</evidence>
<dbReference type="AlphaFoldDB" id="A0A225UC18"/>
<dbReference type="OrthoDB" id="145231at2759"/>
<dbReference type="Proteomes" id="UP000198211">
    <property type="component" value="Unassembled WGS sequence"/>
</dbReference>
<feature type="coiled-coil region" evidence="1">
    <location>
        <begin position="122"/>
        <end position="149"/>
    </location>
</feature>